<dbReference type="EMBL" id="JBHUMD010000005">
    <property type="protein sequence ID" value="MFD2601361.1"/>
    <property type="molecule type" value="Genomic_DNA"/>
</dbReference>
<keyword evidence="3" id="KW-1185">Reference proteome</keyword>
<reference evidence="3" key="1">
    <citation type="journal article" date="2019" name="Int. J. Syst. Evol. Microbiol.">
        <title>The Global Catalogue of Microorganisms (GCM) 10K type strain sequencing project: providing services to taxonomists for standard genome sequencing and annotation.</title>
        <authorList>
            <consortium name="The Broad Institute Genomics Platform"/>
            <consortium name="The Broad Institute Genome Sequencing Center for Infectious Disease"/>
            <person name="Wu L."/>
            <person name="Ma J."/>
        </authorList>
    </citation>
    <scope>NUCLEOTIDE SEQUENCE [LARGE SCALE GENOMIC DNA]</scope>
    <source>
        <strain evidence="3">KCTC 42107</strain>
    </source>
</reference>
<accession>A0ABW5NRM8</accession>
<gene>
    <name evidence="2" type="ORF">ACFSR3_04775</name>
</gene>
<protein>
    <recommendedName>
        <fullName evidence="4">Secreted protein</fullName>
    </recommendedName>
</protein>
<evidence type="ECO:0008006" key="4">
    <source>
        <dbReference type="Google" id="ProtNLM"/>
    </source>
</evidence>
<proteinExistence type="predicted"/>
<dbReference type="RefSeq" id="WP_158537859.1">
    <property type="nucleotide sequence ID" value="NZ_JBHUMD010000005.1"/>
</dbReference>
<dbReference type="PROSITE" id="PS51257">
    <property type="entry name" value="PROKAR_LIPOPROTEIN"/>
    <property type="match status" value="1"/>
</dbReference>
<evidence type="ECO:0000313" key="3">
    <source>
        <dbReference type="Proteomes" id="UP001597480"/>
    </source>
</evidence>
<keyword evidence="1" id="KW-0732">Signal</keyword>
<name>A0ABW5NRM8_9FLAO</name>
<evidence type="ECO:0000256" key="1">
    <source>
        <dbReference type="SAM" id="SignalP"/>
    </source>
</evidence>
<feature type="signal peptide" evidence="1">
    <location>
        <begin position="1"/>
        <end position="23"/>
    </location>
</feature>
<sequence length="56" mass="5949">MKKIILTLCLVAFVGSSLVSCSADDSEIQDTKAGSFDITLPIDNGDKDLPKPPIRA</sequence>
<evidence type="ECO:0000313" key="2">
    <source>
        <dbReference type="EMBL" id="MFD2601361.1"/>
    </source>
</evidence>
<dbReference type="Proteomes" id="UP001597480">
    <property type="component" value="Unassembled WGS sequence"/>
</dbReference>
<comment type="caution">
    <text evidence="2">The sequence shown here is derived from an EMBL/GenBank/DDBJ whole genome shotgun (WGS) entry which is preliminary data.</text>
</comment>
<feature type="chain" id="PRO_5045733573" description="Secreted protein" evidence="1">
    <location>
        <begin position="24"/>
        <end position="56"/>
    </location>
</feature>
<organism evidence="2 3">
    <name type="scientific">Flavobacterium suzhouense</name>
    <dbReference type="NCBI Taxonomy" id="1529638"/>
    <lineage>
        <taxon>Bacteria</taxon>
        <taxon>Pseudomonadati</taxon>
        <taxon>Bacteroidota</taxon>
        <taxon>Flavobacteriia</taxon>
        <taxon>Flavobacteriales</taxon>
        <taxon>Flavobacteriaceae</taxon>
        <taxon>Flavobacterium</taxon>
    </lineage>
</organism>